<dbReference type="Pfam" id="PF13481">
    <property type="entry name" value="AAA_25"/>
    <property type="match status" value="1"/>
</dbReference>
<name>A0ABQ2A4J5_9BACT</name>
<dbReference type="SUPFAM" id="SSF52540">
    <property type="entry name" value="P-loop containing nucleoside triphosphate hydrolases"/>
    <property type="match status" value="1"/>
</dbReference>
<comment type="caution">
    <text evidence="1">The sequence shown here is derived from an EMBL/GenBank/DDBJ whole genome shotgun (WGS) entry which is preliminary data.</text>
</comment>
<evidence type="ECO:0008006" key="3">
    <source>
        <dbReference type="Google" id="ProtNLM"/>
    </source>
</evidence>
<dbReference type="InterPro" id="IPR027417">
    <property type="entry name" value="P-loop_NTPase"/>
</dbReference>
<reference evidence="2" key="1">
    <citation type="journal article" date="2019" name="Int. J. Syst. Evol. Microbiol.">
        <title>The Global Catalogue of Microorganisms (GCM) 10K type strain sequencing project: providing services to taxonomists for standard genome sequencing and annotation.</title>
        <authorList>
            <consortium name="The Broad Institute Genomics Platform"/>
            <consortium name="The Broad Institute Genome Sequencing Center for Infectious Disease"/>
            <person name="Wu L."/>
            <person name="Ma J."/>
        </authorList>
    </citation>
    <scope>NUCLEOTIDE SEQUENCE [LARGE SCALE GENOMIC DNA]</scope>
    <source>
        <strain evidence="2">CGMCC 1.14966</strain>
    </source>
</reference>
<keyword evidence="2" id="KW-1185">Reference proteome</keyword>
<dbReference type="RefSeq" id="WP_188561464.1">
    <property type="nucleotide sequence ID" value="NZ_BMGY01000011.1"/>
</dbReference>
<dbReference type="EMBL" id="BMGY01000011">
    <property type="protein sequence ID" value="GGH84106.1"/>
    <property type="molecule type" value="Genomic_DNA"/>
</dbReference>
<dbReference type="Proteomes" id="UP000637774">
    <property type="component" value="Unassembled WGS sequence"/>
</dbReference>
<organism evidence="1 2">
    <name type="scientific">Hymenobacter frigidus</name>
    <dbReference type="NCBI Taxonomy" id="1524095"/>
    <lineage>
        <taxon>Bacteria</taxon>
        <taxon>Pseudomonadati</taxon>
        <taxon>Bacteroidota</taxon>
        <taxon>Cytophagia</taxon>
        <taxon>Cytophagales</taxon>
        <taxon>Hymenobacteraceae</taxon>
        <taxon>Hymenobacter</taxon>
    </lineage>
</organism>
<dbReference type="Gene3D" id="3.40.50.300">
    <property type="entry name" value="P-loop containing nucleotide triphosphate hydrolases"/>
    <property type="match status" value="1"/>
</dbReference>
<evidence type="ECO:0000313" key="2">
    <source>
        <dbReference type="Proteomes" id="UP000637774"/>
    </source>
</evidence>
<sequence length="349" mass="39033">MSSQIKDHASRNYLTPGILQQRLVNEDGSKTQGIGKFITARQLLEGSNDKMATLLDPILPKTGLVALVGSSDTGKSAFLRQLALAVALGDSTFVGLPLSLTHRRAVYVSTEDDQRSLGYLTRKQIRGRVSSIDDYERLLYLFDADDLLTQLDEVLTLYPADLVVLDAFSDLFDGRLNDSQSVRAFFKAYHQLIVKHDCLIILLHHTGKYRDEQVPSKHHVVGSQAFEAKMRMVMELRVDPIYSEKRHLCVLKGNYLASEDKKNSHVLTFDEDLTFHETGERQSLETLTKIPSLGGDNTNQKSTGYTQEKYETAAKLRDEGKSLTEIAEVLGYANKSAVSRMLSKFDSPS</sequence>
<evidence type="ECO:0000313" key="1">
    <source>
        <dbReference type="EMBL" id="GGH84106.1"/>
    </source>
</evidence>
<gene>
    <name evidence="1" type="ORF">GCM10011495_15250</name>
</gene>
<proteinExistence type="predicted"/>
<accession>A0ABQ2A4J5</accession>
<protein>
    <recommendedName>
        <fullName evidence="3">AAA family ATPase</fullName>
    </recommendedName>
</protein>